<organism evidence="1 2">
    <name type="scientific">Trichinella pseudospiralis</name>
    <name type="common">Parasitic roundworm</name>
    <dbReference type="NCBI Taxonomy" id="6337"/>
    <lineage>
        <taxon>Eukaryota</taxon>
        <taxon>Metazoa</taxon>
        <taxon>Ecdysozoa</taxon>
        <taxon>Nematoda</taxon>
        <taxon>Enoplea</taxon>
        <taxon>Dorylaimia</taxon>
        <taxon>Trichinellida</taxon>
        <taxon>Trichinellidae</taxon>
        <taxon>Trichinella</taxon>
    </lineage>
</organism>
<dbReference type="AlphaFoldDB" id="A0A0V1DKD8"/>
<protein>
    <submittedName>
        <fullName evidence="1">Uncharacterized protein</fullName>
    </submittedName>
</protein>
<dbReference type="Proteomes" id="UP000054632">
    <property type="component" value="Unassembled WGS sequence"/>
</dbReference>
<comment type="caution">
    <text evidence="1">The sequence shown here is derived from an EMBL/GenBank/DDBJ whole genome shotgun (WGS) entry which is preliminary data.</text>
</comment>
<sequence length="35" mass="4232">MQRLNYLKNYPLFENDDPFLPCHKASVKIYNSENE</sequence>
<gene>
    <name evidence="1" type="ORF">T4A_2036</name>
</gene>
<evidence type="ECO:0000313" key="2">
    <source>
        <dbReference type="Proteomes" id="UP000054632"/>
    </source>
</evidence>
<dbReference type="EMBL" id="JYDR01003111">
    <property type="protein sequence ID" value="KRY61784.1"/>
    <property type="molecule type" value="Genomic_DNA"/>
</dbReference>
<name>A0A0V1DKD8_TRIPS</name>
<proteinExistence type="predicted"/>
<accession>A0A0V1DKD8</accession>
<reference evidence="1 2" key="1">
    <citation type="submission" date="2015-01" db="EMBL/GenBank/DDBJ databases">
        <title>Evolution of Trichinella species and genotypes.</title>
        <authorList>
            <person name="Korhonen P.K."/>
            <person name="Edoardo P."/>
            <person name="Giuseppe L.R."/>
            <person name="Gasser R.B."/>
        </authorList>
    </citation>
    <scope>NUCLEOTIDE SEQUENCE [LARGE SCALE GENOMIC DNA]</scope>
    <source>
        <strain evidence="1">ISS13</strain>
    </source>
</reference>
<evidence type="ECO:0000313" key="1">
    <source>
        <dbReference type="EMBL" id="KRY61784.1"/>
    </source>
</evidence>